<dbReference type="AlphaFoldDB" id="A0AAE1QLI3"/>
<protein>
    <recommendedName>
        <fullName evidence="4">CUB domain-containing protein</fullName>
    </recommendedName>
</protein>
<accession>A0AAE1QLI3</accession>
<dbReference type="CDD" id="cd00041">
    <property type="entry name" value="CUB"/>
    <property type="match status" value="1"/>
</dbReference>
<dbReference type="Gene3D" id="2.60.120.290">
    <property type="entry name" value="Spermadhesin, CUB domain"/>
    <property type="match status" value="1"/>
</dbReference>
<dbReference type="PROSITE" id="PS01180">
    <property type="entry name" value="CUB"/>
    <property type="match status" value="1"/>
</dbReference>
<dbReference type="InterPro" id="IPR035914">
    <property type="entry name" value="Sperma_CUB_dom_sf"/>
</dbReference>
<dbReference type="GO" id="GO:0004252">
    <property type="term" value="F:serine-type endopeptidase activity"/>
    <property type="evidence" value="ECO:0007669"/>
    <property type="project" value="TreeGrafter"/>
</dbReference>
<evidence type="ECO:0000256" key="2">
    <source>
        <dbReference type="PROSITE-ProRule" id="PRU00059"/>
    </source>
</evidence>
<dbReference type="EMBL" id="JAWZYT010000049">
    <property type="protein sequence ID" value="KAK4328951.1"/>
    <property type="molecule type" value="Genomic_DNA"/>
</dbReference>
<keyword evidence="6" id="KW-1185">Reference proteome</keyword>
<dbReference type="SUPFAM" id="SSF49854">
    <property type="entry name" value="Spermadhesin, CUB domain"/>
    <property type="match status" value="1"/>
</dbReference>
<keyword evidence="1" id="KW-1015">Disulfide bond</keyword>
<evidence type="ECO:0000256" key="3">
    <source>
        <dbReference type="SAM" id="MobiDB-lite"/>
    </source>
</evidence>
<feature type="region of interest" description="Disordered" evidence="3">
    <location>
        <begin position="15"/>
        <end position="52"/>
    </location>
</feature>
<dbReference type="GO" id="GO:0005615">
    <property type="term" value="C:extracellular space"/>
    <property type="evidence" value="ECO:0007669"/>
    <property type="project" value="TreeGrafter"/>
</dbReference>
<name>A0AAE1QLI3_9EUCA</name>
<sequence>MNNINIDFDSTSLSIATPTTTPTTTTTTTTTEATTTTTTPTTTSTSTTTTTGFTSSPSVCTEVVLTDTDPVRVVTSPNYPILYPNNYHCEFNITAPVGKIVVLIFDSLKVEYKPSCTEDYIQVENLSEVYGVKMCGTKLPTQPVRDILYSADNYLTMTFHTGPSVQLKGFKVYAVSSTPT</sequence>
<feature type="domain" description="CUB" evidence="4">
    <location>
        <begin position="60"/>
        <end position="177"/>
    </location>
</feature>
<gene>
    <name evidence="5" type="ORF">Pmani_000697</name>
</gene>
<organism evidence="5 6">
    <name type="scientific">Petrolisthes manimaculis</name>
    <dbReference type="NCBI Taxonomy" id="1843537"/>
    <lineage>
        <taxon>Eukaryota</taxon>
        <taxon>Metazoa</taxon>
        <taxon>Ecdysozoa</taxon>
        <taxon>Arthropoda</taxon>
        <taxon>Crustacea</taxon>
        <taxon>Multicrustacea</taxon>
        <taxon>Malacostraca</taxon>
        <taxon>Eumalacostraca</taxon>
        <taxon>Eucarida</taxon>
        <taxon>Decapoda</taxon>
        <taxon>Pleocyemata</taxon>
        <taxon>Anomura</taxon>
        <taxon>Galatheoidea</taxon>
        <taxon>Porcellanidae</taxon>
        <taxon>Petrolisthes</taxon>
    </lineage>
</organism>
<evidence type="ECO:0000313" key="6">
    <source>
        <dbReference type="Proteomes" id="UP001292094"/>
    </source>
</evidence>
<dbReference type="Proteomes" id="UP001292094">
    <property type="component" value="Unassembled WGS sequence"/>
</dbReference>
<dbReference type="InterPro" id="IPR000859">
    <property type="entry name" value="CUB_dom"/>
</dbReference>
<comment type="caution">
    <text evidence="5">The sequence shown here is derived from an EMBL/GenBank/DDBJ whole genome shotgun (WGS) entry which is preliminary data.</text>
</comment>
<dbReference type="SMART" id="SM00042">
    <property type="entry name" value="CUB"/>
    <property type="match status" value="1"/>
</dbReference>
<evidence type="ECO:0000259" key="4">
    <source>
        <dbReference type="PROSITE" id="PS01180"/>
    </source>
</evidence>
<dbReference type="Pfam" id="PF00431">
    <property type="entry name" value="CUB"/>
    <property type="match status" value="1"/>
</dbReference>
<comment type="caution">
    <text evidence="2">Lacks conserved residue(s) required for the propagation of feature annotation.</text>
</comment>
<reference evidence="5" key="1">
    <citation type="submission" date="2023-11" db="EMBL/GenBank/DDBJ databases">
        <title>Genome assemblies of two species of porcelain crab, Petrolisthes cinctipes and Petrolisthes manimaculis (Anomura: Porcellanidae).</title>
        <authorList>
            <person name="Angst P."/>
        </authorList>
    </citation>
    <scope>NUCLEOTIDE SEQUENCE</scope>
    <source>
        <strain evidence="5">PB745_02</strain>
        <tissue evidence="5">Gill</tissue>
    </source>
</reference>
<proteinExistence type="predicted"/>
<evidence type="ECO:0000313" key="5">
    <source>
        <dbReference type="EMBL" id="KAK4328951.1"/>
    </source>
</evidence>
<evidence type="ECO:0000256" key="1">
    <source>
        <dbReference type="ARBA" id="ARBA00023157"/>
    </source>
</evidence>
<dbReference type="PANTHER" id="PTHR24255:SF31">
    <property type="entry name" value="CUBILIN-LIKE PROTEIN"/>
    <property type="match status" value="1"/>
</dbReference>
<dbReference type="PANTHER" id="PTHR24255">
    <property type="entry name" value="COMPLEMENT COMPONENT 1, S SUBCOMPONENT-RELATED"/>
    <property type="match status" value="1"/>
</dbReference>